<proteinExistence type="predicted"/>
<dbReference type="AlphaFoldDB" id="A0A3A1U1Q3"/>
<evidence type="ECO:0000313" key="2">
    <source>
        <dbReference type="Proteomes" id="UP000265742"/>
    </source>
</evidence>
<dbReference type="Proteomes" id="UP000265742">
    <property type="component" value="Unassembled WGS sequence"/>
</dbReference>
<sequence>MLRPYRLERELDRAVAQWLGWLPRWDPATARRRLSPCATCPAWADDLGFDEVPHGALHALTTSLDAVITEHVRRSVSLQPFLSDEAIDGLRDQLRREAIAWVNRQHSHILRALDAYVEPKVQHMAALLLADLGGV</sequence>
<protein>
    <submittedName>
        <fullName evidence="1">Uncharacterized protein</fullName>
    </submittedName>
</protein>
<reference evidence="2" key="1">
    <citation type="submission" date="2018-09" db="EMBL/GenBank/DDBJ databases">
        <authorList>
            <person name="Kim I."/>
        </authorList>
    </citation>
    <scope>NUCLEOTIDE SEQUENCE [LARGE SCALE GENOMIC DNA]</scope>
    <source>
        <strain evidence="2">DD4a</strain>
    </source>
</reference>
<evidence type="ECO:0000313" key="1">
    <source>
        <dbReference type="EMBL" id="RIX30270.1"/>
    </source>
</evidence>
<keyword evidence="2" id="KW-1185">Reference proteome</keyword>
<comment type="caution">
    <text evidence="1">The sequence shown here is derived from an EMBL/GenBank/DDBJ whole genome shotgun (WGS) entry which is preliminary data.</text>
</comment>
<organism evidence="1 2">
    <name type="scientific">Amnibacterium setariae</name>
    <dbReference type="NCBI Taxonomy" id="2306585"/>
    <lineage>
        <taxon>Bacteria</taxon>
        <taxon>Bacillati</taxon>
        <taxon>Actinomycetota</taxon>
        <taxon>Actinomycetes</taxon>
        <taxon>Micrococcales</taxon>
        <taxon>Microbacteriaceae</taxon>
        <taxon>Amnibacterium</taxon>
    </lineage>
</organism>
<dbReference type="RefSeq" id="WP_119480633.1">
    <property type="nucleotide sequence ID" value="NZ_QXTG01000001.1"/>
</dbReference>
<dbReference type="EMBL" id="QXTG01000001">
    <property type="protein sequence ID" value="RIX30270.1"/>
    <property type="molecule type" value="Genomic_DNA"/>
</dbReference>
<gene>
    <name evidence="1" type="ORF">D1781_02175</name>
</gene>
<accession>A0A3A1U1Q3</accession>
<name>A0A3A1U1Q3_9MICO</name>
<dbReference type="OrthoDB" id="4988283at2"/>